<dbReference type="GO" id="GO:0005524">
    <property type="term" value="F:ATP binding"/>
    <property type="evidence" value="ECO:0007669"/>
    <property type="project" value="UniProtKB-KW"/>
</dbReference>
<dbReference type="InterPro" id="IPR001206">
    <property type="entry name" value="Diacylglycerol_kinase_cat_dom"/>
</dbReference>
<dbReference type="InterPro" id="IPR016064">
    <property type="entry name" value="NAD/diacylglycerol_kinase_sf"/>
</dbReference>
<dbReference type="OrthoDB" id="530923at2759"/>
<dbReference type="Gene3D" id="3.40.50.10330">
    <property type="entry name" value="Probable inorganic polyphosphate/atp-NAD kinase, domain 1"/>
    <property type="match status" value="1"/>
</dbReference>
<dbReference type="Proteomes" id="UP000326759">
    <property type="component" value="Unassembled WGS sequence"/>
</dbReference>
<dbReference type="SUPFAM" id="SSF111331">
    <property type="entry name" value="NAD kinase/diacylglycerol kinase-like"/>
    <property type="match status" value="1"/>
</dbReference>
<dbReference type="Pfam" id="PF00781">
    <property type="entry name" value="DAGK_cat"/>
    <property type="match status" value="1"/>
</dbReference>
<keyword evidence="2" id="KW-0547">Nucleotide-binding</keyword>
<comment type="caution">
    <text evidence="6">The sequence shown here is derived from an EMBL/GenBank/DDBJ whole genome shotgun (WGS) entry which is preliminary data.</text>
</comment>
<dbReference type="InterPro" id="IPR045540">
    <property type="entry name" value="YegS/DAGK_C"/>
</dbReference>
<keyword evidence="1" id="KW-0808">Transferase</keyword>
<name>A0A5N5T4K0_9CRUS</name>
<evidence type="ECO:0000256" key="1">
    <source>
        <dbReference type="ARBA" id="ARBA00022679"/>
    </source>
</evidence>
<dbReference type="GO" id="GO:0006672">
    <property type="term" value="P:ceramide metabolic process"/>
    <property type="evidence" value="ECO:0007669"/>
    <property type="project" value="TreeGrafter"/>
</dbReference>
<evidence type="ECO:0000256" key="4">
    <source>
        <dbReference type="ARBA" id="ARBA00022840"/>
    </source>
</evidence>
<feature type="domain" description="DAGKc" evidence="5">
    <location>
        <begin position="20"/>
        <end position="172"/>
    </location>
</feature>
<dbReference type="EMBL" id="SEYY01010751">
    <property type="protein sequence ID" value="KAB7501406.1"/>
    <property type="molecule type" value="Genomic_DNA"/>
</dbReference>
<dbReference type="Pfam" id="PF19279">
    <property type="entry name" value="YegS_C"/>
    <property type="match status" value="1"/>
</dbReference>
<dbReference type="PROSITE" id="PS50146">
    <property type="entry name" value="DAGK"/>
    <property type="match status" value="1"/>
</dbReference>
<keyword evidence="4" id="KW-0067">ATP-binding</keyword>
<protein>
    <submittedName>
        <fullName evidence="6">Ceramide kinase</fullName>
    </submittedName>
</protein>
<organism evidence="6 7">
    <name type="scientific">Armadillidium nasatum</name>
    <dbReference type="NCBI Taxonomy" id="96803"/>
    <lineage>
        <taxon>Eukaryota</taxon>
        <taxon>Metazoa</taxon>
        <taxon>Ecdysozoa</taxon>
        <taxon>Arthropoda</taxon>
        <taxon>Crustacea</taxon>
        <taxon>Multicrustacea</taxon>
        <taxon>Malacostraca</taxon>
        <taxon>Eumalacostraca</taxon>
        <taxon>Peracarida</taxon>
        <taxon>Isopoda</taxon>
        <taxon>Oniscidea</taxon>
        <taxon>Crinocheta</taxon>
        <taxon>Armadillidiidae</taxon>
        <taxon>Armadillidium</taxon>
    </lineage>
</organism>
<sequence length="423" mass="46574">MEVVNTWYEAIWTVINRLKERPNKLVVVINPVGGRKRACKDFYKKVYPIFKRAWIHTKVIQTKYKGHGTHIIKEAASSGELKDCDGIVAVGGDGLVSEIVTGLFVVAADSHGLSHDDAEVDFPPTQIRLGNYSITDATCFATHGSSDIVTAALHIVMGDKRFVDVASIHADGKLHRVVTTLISYGYFGDLMRSSENLRCLGPPRYILSGVQQVLRNRSYPVDISFRRRKHFGDDETGSTDSTLQSTLSCSSICTVCSQLDEDVDYGISTEDDWQSVNGLYSIVSAAITSCSCRLTPQGVSPLAHLGDGFCDLILVKGSSRLKLLSYLYHTSVTGNAASLNHVRMIRTNEIKFSAPPDRLSSFNCDGEELEKASLRIKIHRQKLELFCRGVEKKLLLNSPNVGRKIGRDSVNLIGNGENGMISC</sequence>
<dbReference type="InterPro" id="IPR050187">
    <property type="entry name" value="Lipid_Phosphate_FormReg"/>
</dbReference>
<evidence type="ECO:0000256" key="3">
    <source>
        <dbReference type="ARBA" id="ARBA00022777"/>
    </source>
</evidence>
<proteinExistence type="predicted"/>
<dbReference type="InterPro" id="IPR017438">
    <property type="entry name" value="ATP-NAD_kinase_N"/>
</dbReference>
<dbReference type="GO" id="GO:0001729">
    <property type="term" value="F:ceramide kinase activity"/>
    <property type="evidence" value="ECO:0007669"/>
    <property type="project" value="TreeGrafter"/>
</dbReference>
<dbReference type="PANTHER" id="PTHR12358:SF111">
    <property type="entry name" value="CERAMIDE KINASE, ISOFORM A"/>
    <property type="match status" value="1"/>
</dbReference>
<evidence type="ECO:0000313" key="7">
    <source>
        <dbReference type="Proteomes" id="UP000326759"/>
    </source>
</evidence>
<accession>A0A5N5T4K0</accession>
<dbReference type="GO" id="GO:0016020">
    <property type="term" value="C:membrane"/>
    <property type="evidence" value="ECO:0007669"/>
    <property type="project" value="GOC"/>
</dbReference>
<dbReference type="AlphaFoldDB" id="A0A5N5T4K0"/>
<dbReference type="PANTHER" id="PTHR12358">
    <property type="entry name" value="SPHINGOSINE KINASE"/>
    <property type="match status" value="1"/>
</dbReference>
<evidence type="ECO:0000259" key="5">
    <source>
        <dbReference type="PROSITE" id="PS50146"/>
    </source>
</evidence>
<reference evidence="6 7" key="1">
    <citation type="journal article" date="2019" name="PLoS Biol.">
        <title>Sex chromosomes control vertical transmission of feminizing Wolbachia symbionts in an isopod.</title>
        <authorList>
            <person name="Becking T."/>
            <person name="Chebbi M.A."/>
            <person name="Giraud I."/>
            <person name="Moumen B."/>
            <person name="Laverre T."/>
            <person name="Caubet Y."/>
            <person name="Peccoud J."/>
            <person name="Gilbert C."/>
            <person name="Cordaux R."/>
        </authorList>
    </citation>
    <scope>NUCLEOTIDE SEQUENCE [LARGE SCALE GENOMIC DNA]</scope>
    <source>
        <strain evidence="6">ANa2</strain>
        <tissue evidence="6">Whole body excluding digestive tract and cuticle</tissue>
    </source>
</reference>
<evidence type="ECO:0000256" key="2">
    <source>
        <dbReference type="ARBA" id="ARBA00022741"/>
    </source>
</evidence>
<evidence type="ECO:0000313" key="6">
    <source>
        <dbReference type="EMBL" id="KAB7501406.1"/>
    </source>
</evidence>
<keyword evidence="3 6" id="KW-0418">Kinase</keyword>
<keyword evidence="7" id="KW-1185">Reference proteome</keyword>
<dbReference type="Gene3D" id="2.60.200.40">
    <property type="match status" value="1"/>
</dbReference>
<gene>
    <name evidence="6" type="primary">CERK</name>
    <name evidence="6" type="ORF">Anas_03704</name>
</gene>